<keyword evidence="5 8" id="KW-0812">Transmembrane</keyword>
<protein>
    <submittedName>
        <fullName evidence="10">Iron ABC transporter permease</fullName>
    </submittedName>
</protein>
<dbReference type="EMBL" id="CP036282">
    <property type="protein sequence ID" value="QDL54908.1"/>
    <property type="molecule type" value="Genomic_DNA"/>
</dbReference>
<dbReference type="PANTHER" id="PTHR43357:SF4">
    <property type="entry name" value="INNER MEMBRANE ABC TRANSPORTER PERMEASE PROTEIN YDCV"/>
    <property type="match status" value="1"/>
</dbReference>
<name>A0A515EQF0_9BURK</name>
<dbReference type="KEGG" id="rhg:EXZ61_12455"/>
<dbReference type="InterPro" id="IPR000515">
    <property type="entry name" value="MetI-like"/>
</dbReference>
<evidence type="ECO:0000313" key="11">
    <source>
        <dbReference type="Proteomes" id="UP000317365"/>
    </source>
</evidence>
<evidence type="ECO:0000256" key="7">
    <source>
        <dbReference type="ARBA" id="ARBA00023136"/>
    </source>
</evidence>
<dbReference type="InterPro" id="IPR035906">
    <property type="entry name" value="MetI-like_sf"/>
</dbReference>
<dbReference type="PANTHER" id="PTHR43357">
    <property type="entry name" value="INNER MEMBRANE ABC TRANSPORTER PERMEASE PROTEIN YDCV"/>
    <property type="match status" value="1"/>
</dbReference>
<feature type="transmembrane region" description="Helical" evidence="8">
    <location>
        <begin position="362"/>
        <end position="386"/>
    </location>
</feature>
<accession>A0A515EQF0</accession>
<feature type="transmembrane region" description="Helical" evidence="8">
    <location>
        <begin position="94"/>
        <end position="116"/>
    </location>
</feature>
<proteinExistence type="inferred from homology"/>
<feature type="transmembrane region" description="Helical" evidence="8">
    <location>
        <begin position="423"/>
        <end position="444"/>
    </location>
</feature>
<dbReference type="GO" id="GO:0055085">
    <property type="term" value="P:transmembrane transport"/>
    <property type="evidence" value="ECO:0007669"/>
    <property type="project" value="InterPro"/>
</dbReference>
<keyword evidence="7 8" id="KW-0472">Membrane</keyword>
<reference evidence="11" key="1">
    <citation type="submission" date="2019-02" db="EMBL/GenBank/DDBJ databases">
        <title>Complete genome sequence of Rhodoferax sp. Gr-4.</title>
        <authorList>
            <person name="Jin L."/>
        </authorList>
    </citation>
    <scope>NUCLEOTIDE SEQUENCE [LARGE SCALE GENOMIC DNA]</scope>
    <source>
        <strain evidence="11">Gr-4</strain>
    </source>
</reference>
<dbReference type="GO" id="GO:0005886">
    <property type="term" value="C:plasma membrane"/>
    <property type="evidence" value="ECO:0007669"/>
    <property type="project" value="UniProtKB-SubCell"/>
</dbReference>
<evidence type="ECO:0000256" key="1">
    <source>
        <dbReference type="ARBA" id="ARBA00004429"/>
    </source>
</evidence>
<reference evidence="11" key="2">
    <citation type="journal article" date="2020" name="Int. J. Syst. Evol. Microbiol.">
        <title>Genomic insights into a novel species Rhodoferax aquaticus sp. nov., isolated from freshwater.</title>
        <authorList>
            <person name="Li T."/>
            <person name="Zhuo Y."/>
            <person name="Jin C.Z."/>
            <person name="Wu X."/>
            <person name="Ko S.R."/>
            <person name="Jin F.J."/>
            <person name="Ahn C.Y."/>
            <person name="Oh H.M."/>
            <person name="Lee H.G."/>
            <person name="Jin L."/>
        </authorList>
    </citation>
    <scope>NUCLEOTIDE SEQUENCE [LARGE SCALE GENOMIC DNA]</scope>
    <source>
        <strain evidence="11">Gr-4</strain>
    </source>
</reference>
<comment type="similarity">
    <text evidence="8">Belongs to the binding-protein-dependent transport system permease family.</text>
</comment>
<keyword evidence="6 8" id="KW-1133">Transmembrane helix</keyword>
<evidence type="ECO:0000259" key="9">
    <source>
        <dbReference type="PROSITE" id="PS50928"/>
    </source>
</evidence>
<evidence type="ECO:0000256" key="4">
    <source>
        <dbReference type="ARBA" id="ARBA00022519"/>
    </source>
</evidence>
<dbReference type="AlphaFoldDB" id="A0A515EQF0"/>
<comment type="subcellular location">
    <subcellularLocation>
        <location evidence="1">Cell inner membrane</location>
        <topology evidence="1">Multi-pass membrane protein</topology>
    </subcellularLocation>
    <subcellularLocation>
        <location evidence="8">Cell membrane</location>
        <topology evidence="8">Multi-pass membrane protein</topology>
    </subcellularLocation>
</comment>
<evidence type="ECO:0000256" key="6">
    <source>
        <dbReference type="ARBA" id="ARBA00022989"/>
    </source>
</evidence>
<keyword evidence="3" id="KW-1003">Cell membrane</keyword>
<feature type="transmembrane region" description="Helical" evidence="8">
    <location>
        <begin position="528"/>
        <end position="547"/>
    </location>
</feature>
<dbReference type="Proteomes" id="UP000317365">
    <property type="component" value="Chromosome"/>
</dbReference>
<feature type="transmembrane region" description="Helical" evidence="8">
    <location>
        <begin position="398"/>
        <end position="417"/>
    </location>
</feature>
<feature type="transmembrane region" description="Helical" evidence="8">
    <location>
        <begin position="268"/>
        <end position="294"/>
    </location>
</feature>
<evidence type="ECO:0000256" key="3">
    <source>
        <dbReference type="ARBA" id="ARBA00022475"/>
    </source>
</evidence>
<feature type="transmembrane region" description="Helical" evidence="8">
    <location>
        <begin position="223"/>
        <end position="248"/>
    </location>
</feature>
<dbReference type="SUPFAM" id="SSF161098">
    <property type="entry name" value="MetI-like"/>
    <property type="match status" value="2"/>
</dbReference>
<dbReference type="PROSITE" id="PS50928">
    <property type="entry name" value="ABC_TM1"/>
    <property type="match status" value="2"/>
</dbReference>
<keyword evidence="2 8" id="KW-0813">Transport</keyword>
<feature type="domain" description="ABC transmembrane type-1" evidence="9">
    <location>
        <begin position="93"/>
        <end position="287"/>
    </location>
</feature>
<gene>
    <name evidence="10" type="ORF">EXZ61_12455</name>
</gene>
<dbReference type="Pfam" id="PF00528">
    <property type="entry name" value="BPD_transp_1"/>
    <property type="match status" value="2"/>
</dbReference>
<dbReference type="Gene3D" id="1.10.3720.10">
    <property type="entry name" value="MetI-like"/>
    <property type="match status" value="2"/>
</dbReference>
<feature type="transmembrane region" description="Helical" evidence="8">
    <location>
        <begin position="315"/>
        <end position="342"/>
    </location>
</feature>
<feature type="transmembrane region" description="Helical" evidence="8">
    <location>
        <begin position="128"/>
        <end position="152"/>
    </location>
</feature>
<keyword evidence="11" id="KW-1185">Reference proteome</keyword>
<feature type="domain" description="ABC transmembrane type-1" evidence="9">
    <location>
        <begin position="363"/>
        <end position="547"/>
    </location>
</feature>
<feature type="transmembrane region" description="Helical" evidence="8">
    <location>
        <begin position="28"/>
        <end position="50"/>
    </location>
</feature>
<dbReference type="CDD" id="cd06261">
    <property type="entry name" value="TM_PBP2"/>
    <property type="match status" value="2"/>
</dbReference>
<keyword evidence="4" id="KW-0997">Cell inner membrane</keyword>
<evidence type="ECO:0000313" key="10">
    <source>
        <dbReference type="EMBL" id="QDL54908.1"/>
    </source>
</evidence>
<sequence>MKPLGLAKGPPSVALFSWPAATRLGARAAAYLPVLVPAVFLLVMLLAPALRLMLQGMAPGWFGAPVDLEASGGLAWVTSLFAPWQDAYLRGRMAWSLTQAALTCMICLLVGLPLAWVLARFEFAGRTLVLRLLMLPFVVPTLVAALGVLALMGPRGLLVQLGGPDLQGTPWLLLYGNVFFNLCVLVRAATESLGQVSAARLAAARSLGCTPWRAFWRVELPAIAPWLMSALCLVFLYCFSGFGLALVLGGQDYGTVEVEIYTLVAHELQLGSASVLALWVMAFTGLVAWTYAAVERRLATPLRADTVPRQSPRTPLQWAAVIGCVAVLALVCAAPLVAIVWRAAHAGAQVWAVLSDEATLQALWNTCRFSASALAVATVLGVLHAVAARRSLWLRTAVFLPFVVSPVMVGFGLLLLYPSWTNSAGLLVAAYALLAYPFVAKAVASALDGLPASYADAARSLGANPWRAFWRVSLPLIAPALRRGMAFAAATAVGEFAVSLFLSRPEWATLTTLIYQHLGRPGAANMDAALVLACVLMLLSFAAFMLIEWPSREERRDA</sequence>
<evidence type="ECO:0000256" key="2">
    <source>
        <dbReference type="ARBA" id="ARBA00022448"/>
    </source>
</evidence>
<organism evidence="10 11">
    <name type="scientific">Rhodoferax aquaticus</name>
    <dbReference type="NCBI Taxonomy" id="2527691"/>
    <lineage>
        <taxon>Bacteria</taxon>
        <taxon>Pseudomonadati</taxon>
        <taxon>Pseudomonadota</taxon>
        <taxon>Betaproteobacteria</taxon>
        <taxon>Burkholderiales</taxon>
        <taxon>Comamonadaceae</taxon>
        <taxon>Rhodoferax</taxon>
    </lineage>
</organism>
<evidence type="ECO:0000256" key="5">
    <source>
        <dbReference type="ARBA" id="ARBA00022692"/>
    </source>
</evidence>
<evidence type="ECO:0000256" key="8">
    <source>
        <dbReference type="RuleBase" id="RU363032"/>
    </source>
</evidence>